<dbReference type="VEuPathDB" id="FungiDB:H257_04469"/>
<feature type="region of interest" description="Disordered" evidence="4">
    <location>
        <begin position="436"/>
        <end position="488"/>
    </location>
</feature>
<dbReference type="PROSITE" id="PS51221">
    <property type="entry name" value="TTL"/>
    <property type="match status" value="1"/>
</dbReference>
<dbReference type="GO" id="GO:0005524">
    <property type="term" value="F:ATP binding"/>
    <property type="evidence" value="ECO:0007669"/>
    <property type="project" value="UniProtKB-KW"/>
</dbReference>
<evidence type="ECO:0008006" key="7">
    <source>
        <dbReference type="Google" id="ProtNLM"/>
    </source>
</evidence>
<dbReference type="GO" id="GO:0036064">
    <property type="term" value="C:ciliary basal body"/>
    <property type="evidence" value="ECO:0007669"/>
    <property type="project" value="TreeGrafter"/>
</dbReference>
<dbReference type="PANTHER" id="PTHR12241">
    <property type="entry name" value="TUBULIN POLYGLUTAMYLASE"/>
    <property type="match status" value="1"/>
</dbReference>
<sequence length="530" mass="59912">MAPPPAQDAASGKPFKRSRKVVVDVSLCRYAIIKRCLKDRDFRLVRAKKSDVEWDIWWSDRGELLKDARRLNAFQKVNHFPSMEDICRKDFLANNLYTFVAHPPILYLIAHHRNAMRKLLPDEYDFFPRSFLVPAERVELQQCMDNDKRGATYIHNPLLIDGFKFDLRIYVLVVSVDPLVVYVFRNGLARFCTTPFQAPKRSNLHQTRMHLTKYTLDHVITQSITSSRNRSRHHSYAINKKSKDFVKSVDESTGSKRSLAFVMQHLQDDHGMDPCAVWADVCDIVLKTLLAIQPRLAASYRNFFGADDVKGRQWGPAAFEILGFDIMLDEQGKAWMVEVNHAPSFAGTRQRCSRNLSESDGYGVGDSVLDRNIKTPLIAQALDILAVTNETKRSFQAAWKTRLWNATVATKKAKGVLVEPPPPVVEPQVVELAEEDAVEPIDNDGGGSGPSEDEKEDDDTPAKAKTSSSNRVHPDSTTNTDDNNQGREMETFGNTYELIYPPPAYSSTALHVKYARILAAADTNRSKLWG</sequence>
<dbReference type="PANTHER" id="PTHR12241:SF147">
    <property type="entry name" value="TUBULIN POLYGLUTAMYLASE TTLL7"/>
    <property type="match status" value="1"/>
</dbReference>
<dbReference type="Pfam" id="PF03133">
    <property type="entry name" value="TTL"/>
    <property type="match status" value="2"/>
</dbReference>
<accession>A0A397BLY8</accession>
<dbReference type="SUPFAM" id="SSF56059">
    <property type="entry name" value="Glutathione synthetase ATP-binding domain-like"/>
    <property type="match status" value="1"/>
</dbReference>
<keyword evidence="1" id="KW-0436">Ligase</keyword>
<feature type="compositionally biased region" description="Polar residues" evidence="4">
    <location>
        <begin position="465"/>
        <end position="483"/>
    </location>
</feature>
<evidence type="ECO:0000313" key="5">
    <source>
        <dbReference type="EMBL" id="RHY22309.1"/>
    </source>
</evidence>
<evidence type="ECO:0000256" key="1">
    <source>
        <dbReference type="ARBA" id="ARBA00022598"/>
    </source>
</evidence>
<dbReference type="GO" id="GO:0070740">
    <property type="term" value="F:tubulin-glutamic acid ligase activity"/>
    <property type="evidence" value="ECO:0007669"/>
    <property type="project" value="TreeGrafter"/>
</dbReference>
<protein>
    <recommendedName>
        <fullName evidence="7">Tubulin--tyrosine ligase-like protein 9</fullName>
    </recommendedName>
</protein>
<evidence type="ECO:0000256" key="4">
    <source>
        <dbReference type="SAM" id="MobiDB-lite"/>
    </source>
</evidence>
<dbReference type="Proteomes" id="UP000266239">
    <property type="component" value="Unassembled WGS sequence"/>
</dbReference>
<keyword evidence="3" id="KW-0067">ATP-binding</keyword>
<dbReference type="GO" id="GO:0015631">
    <property type="term" value="F:tubulin binding"/>
    <property type="evidence" value="ECO:0007669"/>
    <property type="project" value="TreeGrafter"/>
</dbReference>
<gene>
    <name evidence="5" type="ORF">DYB25_008841</name>
</gene>
<dbReference type="AlphaFoldDB" id="A0A397BLY8"/>
<dbReference type="EMBL" id="QUTA01003755">
    <property type="protein sequence ID" value="RHY22309.1"/>
    <property type="molecule type" value="Genomic_DNA"/>
</dbReference>
<reference evidence="5 6" key="1">
    <citation type="submission" date="2018-08" db="EMBL/GenBank/DDBJ databases">
        <title>Aphanomyces genome sequencing and annotation.</title>
        <authorList>
            <person name="Minardi D."/>
            <person name="Oidtmann B."/>
            <person name="Van Der Giezen M."/>
            <person name="Studholme D.J."/>
        </authorList>
    </citation>
    <scope>NUCLEOTIDE SEQUENCE [LARGE SCALE GENOMIC DNA]</scope>
    <source>
        <strain evidence="5 6">Yx</strain>
    </source>
</reference>
<evidence type="ECO:0000256" key="3">
    <source>
        <dbReference type="ARBA" id="ARBA00022840"/>
    </source>
</evidence>
<comment type="caution">
    <text evidence="5">The sequence shown here is derived from an EMBL/GenBank/DDBJ whole genome shotgun (WGS) entry which is preliminary data.</text>
</comment>
<dbReference type="GO" id="GO:0000226">
    <property type="term" value="P:microtubule cytoskeleton organization"/>
    <property type="evidence" value="ECO:0007669"/>
    <property type="project" value="TreeGrafter"/>
</dbReference>
<dbReference type="InterPro" id="IPR004344">
    <property type="entry name" value="TTL/TTLL_fam"/>
</dbReference>
<keyword evidence="2" id="KW-0547">Nucleotide-binding</keyword>
<organism evidence="5 6">
    <name type="scientific">Aphanomyces astaci</name>
    <name type="common">Crayfish plague agent</name>
    <dbReference type="NCBI Taxonomy" id="112090"/>
    <lineage>
        <taxon>Eukaryota</taxon>
        <taxon>Sar</taxon>
        <taxon>Stramenopiles</taxon>
        <taxon>Oomycota</taxon>
        <taxon>Saprolegniomycetes</taxon>
        <taxon>Saprolegniales</taxon>
        <taxon>Verrucalvaceae</taxon>
        <taxon>Aphanomyces</taxon>
    </lineage>
</organism>
<name>A0A397BLY8_APHAT</name>
<evidence type="ECO:0000256" key="2">
    <source>
        <dbReference type="ARBA" id="ARBA00022741"/>
    </source>
</evidence>
<evidence type="ECO:0000313" key="6">
    <source>
        <dbReference type="Proteomes" id="UP000266239"/>
    </source>
</evidence>
<dbReference type="Gene3D" id="3.30.470.20">
    <property type="entry name" value="ATP-grasp fold, B domain"/>
    <property type="match status" value="1"/>
</dbReference>
<proteinExistence type="predicted"/>